<dbReference type="SMART" id="SM00460">
    <property type="entry name" value="TGc"/>
    <property type="match status" value="1"/>
</dbReference>
<protein>
    <submittedName>
        <fullName evidence="3">Transglutaminase domain-containing protein</fullName>
    </submittedName>
</protein>
<reference evidence="3 4" key="1">
    <citation type="submission" date="2020-01" db="EMBL/GenBank/DDBJ databases">
        <title>The possibility of degradation of plastic by Microbulbifer hydrolyticus IRE-31.</title>
        <authorList>
            <person name="Liu L."/>
        </authorList>
    </citation>
    <scope>NUCLEOTIDE SEQUENCE [LARGE SCALE GENOMIC DNA]</scope>
    <source>
        <strain evidence="3 4">IRE-31</strain>
    </source>
</reference>
<evidence type="ECO:0000259" key="2">
    <source>
        <dbReference type="SMART" id="SM00460"/>
    </source>
</evidence>
<dbReference type="Gene3D" id="3.10.620.30">
    <property type="match status" value="1"/>
</dbReference>
<feature type="chain" id="PRO_5045304398" evidence="1">
    <location>
        <begin position="39"/>
        <end position="503"/>
    </location>
</feature>
<sequence length="503" mass="57059">MERTVHRPKTARTNRPRRSTFSLCLLASALISATGVSSAPLAQSAQSSLPSIQAHVDQGEFRQAKLDINAMQQQSPDAPDSKALAFESERMRRIEMEFTIKPEDLLASIQRYIPDASEEDVARWNKAGLLEYKIIDGEQRYFNKAAYNLVHISDAAAARTSDYRRFTDKAPLYSLHPHHSAVIAAHKDGATPLRKHLEITYSLTVDADAVPAGETVRAWLPFPKELRGRQENVRLIDSKPAKHVLAPTATPQRTIYLEKTAQAGTPTKFEVQYAFDSLSRHTRIDAAAVTSVEDKALAPFKSERPPHIQFTPELRALSERIVGNESNPYRIAQKLFAHVDQIPWAGAREYSTIRNISQYAAQAGHADCGQQTLLLITLMRMNGIPARWQSGWEFSPETFDTMHDWGEFYLAPYGWLPMDVTHGLLDSDDEALRWFYLGGLDSYRLIFNTDYSRTFVPAKQHFRSETVDSQRGEVEWRGGNLYFDQWDYEMQWTPRENLNTAGN</sequence>
<dbReference type="InterPro" id="IPR038765">
    <property type="entry name" value="Papain-like_cys_pep_sf"/>
</dbReference>
<dbReference type="EMBL" id="CP047491">
    <property type="protein sequence ID" value="QHQ38795.1"/>
    <property type="molecule type" value="Genomic_DNA"/>
</dbReference>
<dbReference type="Proteomes" id="UP000464675">
    <property type="component" value="Chromosome"/>
</dbReference>
<proteinExistence type="predicted"/>
<evidence type="ECO:0000313" key="3">
    <source>
        <dbReference type="EMBL" id="QHQ38795.1"/>
    </source>
</evidence>
<accession>A0ABX6IVH0</accession>
<feature type="signal peptide" evidence="1">
    <location>
        <begin position="1"/>
        <end position="38"/>
    </location>
</feature>
<evidence type="ECO:0000256" key="1">
    <source>
        <dbReference type="SAM" id="SignalP"/>
    </source>
</evidence>
<dbReference type="Pfam" id="PF01841">
    <property type="entry name" value="Transglut_core"/>
    <property type="match status" value="1"/>
</dbReference>
<keyword evidence="1" id="KW-0732">Signal</keyword>
<name>A0ABX6IVH0_9GAMM</name>
<dbReference type="InterPro" id="IPR002931">
    <property type="entry name" value="Transglutaminase-like"/>
</dbReference>
<dbReference type="PANTHER" id="PTHR38339:SF1">
    <property type="entry name" value="TRANSGLUTAMINASE-LIKE DOMAIN-CONTAINING PROTEIN"/>
    <property type="match status" value="1"/>
</dbReference>
<gene>
    <name evidence="3" type="ORF">GTQ55_07200</name>
</gene>
<evidence type="ECO:0000313" key="4">
    <source>
        <dbReference type="Proteomes" id="UP000464675"/>
    </source>
</evidence>
<keyword evidence="4" id="KW-1185">Reference proteome</keyword>
<dbReference type="SUPFAM" id="SSF54001">
    <property type="entry name" value="Cysteine proteinases"/>
    <property type="match status" value="1"/>
</dbReference>
<feature type="domain" description="Transglutaminase-like" evidence="2">
    <location>
        <begin position="360"/>
        <end position="422"/>
    </location>
</feature>
<organism evidence="3 4">
    <name type="scientific">Microbulbifer hydrolyticus</name>
    <dbReference type="NCBI Taxonomy" id="48074"/>
    <lineage>
        <taxon>Bacteria</taxon>
        <taxon>Pseudomonadati</taxon>
        <taxon>Pseudomonadota</taxon>
        <taxon>Gammaproteobacteria</taxon>
        <taxon>Cellvibrionales</taxon>
        <taxon>Microbulbiferaceae</taxon>
        <taxon>Microbulbifer</taxon>
    </lineage>
</organism>
<dbReference type="PANTHER" id="PTHR38339">
    <property type="entry name" value="TRANSGLUTAMINASE DOMAIN PROTEIN"/>
    <property type="match status" value="1"/>
</dbReference>